<dbReference type="InterPro" id="IPR001173">
    <property type="entry name" value="Glyco_trans_2-like"/>
</dbReference>
<evidence type="ECO:0000313" key="3">
    <source>
        <dbReference type="EMBL" id="SEV93025.1"/>
    </source>
</evidence>
<dbReference type="STRING" id="99656.SAMN05421659_102199"/>
<accession>A0A1I0MW54</accession>
<dbReference type="Pfam" id="PF00535">
    <property type="entry name" value="Glycos_transf_2"/>
    <property type="match status" value="1"/>
</dbReference>
<dbReference type="InterPro" id="IPR029044">
    <property type="entry name" value="Nucleotide-diphossugar_trans"/>
</dbReference>
<dbReference type="AlphaFoldDB" id="A0A1I0MW54"/>
<organism evidence="3 4">
    <name type="scientific">[Clostridium] fimetarium</name>
    <dbReference type="NCBI Taxonomy" id="99656"/>
    <lineage>
        <taxon>Bacteria</taxon>
        <taxon>Bacillati</taxon>
        <taxon>Bacillota</taxon>
        <taxon>Clostridia</taxon>
        <taxon>Lachnospirales</taxon>
        <taxon>Lachnospiraceae</taxon>
    </lineage>
</organism>
<dbReference type="OrthoDB" id="9807778at2"/>
<name>A0A1I0MW54_9FIRM</name>
<keyword evidence="1" id="KW-1133">Transmembrane helix</keyword>
<evidence type="ECO:0000256" key="1">
    <source>
        <dbReference type="SAM" id="Phobius"/>
    </source>
</evidence>
<gene>
    <name evidence="3" type="ORF">SAMN05421659_102199</name>
</gene>
<sequence length="359" mass="41130">MNKISVIVSCYNEELSLPIFYKEMERVREQDFTDVSFEYIFVDDGSSDKTLDILRSLCETDRKVKFISFSRNFGKEAAMYAGLEKCSGEYVTFMDADLQDPPMMLRQMYDAVMNEGYDQVGTRRISREGEPRIRSFFARMFYKIINKISKVEMVDGARDYRLITRKVVEAVLSMKEYNRYSKGMFGFVGFNTKWLEYKNVKRAAGETKWSFGKLFLYAIEGIVAFSTVPLIVSSILGLLFFLITFVLIVVIIIKTLLVGDPTSGWPSLVCIIFFVSGIQLFSLGVIGQYLAKTYSEIKKRPIYIVKQTEEDMKLPDSAHLDISNLSLSNYDILESLKATLESIQETIKRVEKGDQGEGK</sequence>
<dbReference type="SUPFAM" id="SSF53448">
    <property type="entry name" value="Nucleotide-diphospho-sugar transferases"/>
    <property type="match status" value="1"/>
</dbReference>
<dbReference type="RefSeq" id="WP_092450585.1">
    <property type="nucleotide sequence ID" value="NZ_FOJI01000002.1"/>
</dbReference>
<dbReference type="Gene3D" id="3.90.550.10">
    <property type="entry name" value="Spore Coat Polysaccharide Biosynthesis Protein SpsA, Chain A"/>
    <property type="match status" value="1"/>
</dbReference>
<protein>
    <submittedName>
        <fullName evidence="3">Glycosyltransferase involved in cell wall bisynthesis</fullName>
    </submittedName>
</protein>
<reference evidence="3 4" key="1">
    <citation type="submission" date="2016-10" db="EMBL/GenBank/DDBJ databases">
        <authorList>
            <person name="de Groot N.N."/>
        </authorList>
    </citation>
    <scope>NUCLEOTIDE SEQUENCE [LARGE SCALE GENOMIC DNA]</scope>
    <source>
        <strain evidence="3 4">DSM 9179</strain>
    </source>
</reference>
<dbReference type="CDD" id="cd04187">
    <property type="entry name" value="DPM1_like_bac"/>
    <property type="match status" value="1"/>
</dbReference>
<keyword evidence="4" id="KW-1185">Reference proteome</keyword>
<feature type="transmembrane region" description="Helical" evidence="1">
    <location>
        <begin position="239"/>
        <end position="259"/>
    </location>
</feature>
<evidence type="ECO:0000313" key="4">
    <source>
        <dbReference type="Proteomes" id="UP000199701"/>
    </source>
</evidence>
<evidence type="ECO:0000259" key="2">
    <source>
        <dbReference type="Pfam" id="PF00535"/>
    </source>
</evidence>
<dbReference type="EMBL" id="FOJI01000002">
    <property type="protein sequence ID" value="SEV93025.1"/>
    <property type="molecule type" value="Genomic_DNA"/>
</dbReference>
<dbReference type="GO" id="GO:0016740">
    <property type="term" value="F:transferase activity"/>
    <property type="evidence" value="ECO:0007669"/>
    <property type="project" value="UniProtKB-KW"/>
</dbReference>
<dbReference type="GO" id="GO:0005886">
    <property type="term" value="C:plasma membrane"/>
    <property type="evidence" value="ECO:0007669"/>
    <property type="project" value="TreeGrafter"/>
</dbReference>
<dbReference type="PANTHER" id="PTHR48090:SF8">
    <property type="entry name" value="GLYCOSYLTRANSFERASE CSBB-RELATED"/>
    <property type="match status" value="1"/>
</dbReference>
<keyword evidence="3" id="KW-0808">Transferase</keyword>
<feature type="domain" description="Glycosyltransferase 2-like" evidence="2">
    <location>
        <begin position="5"/>
        <end position="171"/>
    </location>
</feature>
<keyword evidence="1" id="KW-0472">Membrane</keyword>
<dbReference type="Proteomes" id="UP000199701">
    <property type="component" value="Unassembled WGS sequence"/>
</dbReference>
<proteinExistence type="predicted"/>
<feature type="transmembrane region" description="Helical" evidence="1">
    <location>
        <begin position="265"/>
        <end position="291"/>
    </location>
</feature>
<dbReference type="PANTHER" id="PTHR48090">
    <property type="entry name" value="UNDECAPRENYL-PHOSPHATE 4-DEOXY-4-FORMAMIDO-L-ARABINOSE TRANSFERASE-RELATED"/>
    <property type="match status" value="1"/>
</dbReference>
<dbReference type="InterPro" id="IPR050256">
    <property type="entry name" value="Glycosyltransferase_2"/>
</dbReference>
<keyword evidence="1" id="KW-0812">Transmembrane</keyword>